<evidence type="ECO:0000313" key="1">
    <source>
        <dbReference type="EMBL" id="GIX66485.1"/>
    </source>
</evidence>
<dbReference type="AlphaFoldDB" id="A0AAV4M3R8"/>
<keyword evidence="2" id="KW-1185">Reference proteome</keyword>
<sequence length="87" mass="10146">MDTIAKVHLAIKISSQTHLSVRFCRDRRLLRKWTSRENARKVKVLESISQEFLQERISCVVECVIHSEEFCIDEEGVVCWKQIAVGE</sequence>
<gene>
    <name evidence="1" type="ORF">CEXT_331881</name>
</gene>
<reference evidence="1 2" key="1">
    <citation type="submission" date="2021-06" db="EMBL/GenBank/DDBJ databases">
        <title>Caerostris extrusa draft genome.</title>
        <authorList>
            <person name="Kono N."/>
            <person name="Arakawa K."/>
        </authorList>
    </citation>
    <scope>NUCLEOTIDE SEQUENCE [LARGE SCALE GENOMIC DNA]</scope>
</reference>
<evidence type="ECO:0000313" key="2">
    <source>
        <dbReference type="Proteomes" id="UP001054945"/>
    </source>
</evidence>
<dbReference type="Proteomes" id="UP001054945">
    <property type="component" value="Unassembled WGS sequence"/>
</dbReference>
<accession>A0AAV4M3R8</accession>
<name>A0AAV4M3R8_CAEEX</name>
<dbReference type="EMBL" id="BPLR01001791">
    <property type="protein sequence ID" value="GIX66485.1"/>
    <property type="molecule type" value="Genomic_DNA"/>
</dbReference>
<organism evidence="1 2">
    <name type="scientific">Caerostris extrusa</name>
    <name type="common">Bark spider</name>
    <name type="synonym">Caerostris bankana</name>
    <dbReference type="NCBI Taxonomy" id="172846"/>
    <lineage>
        <taxon>Eukaryota</taxon>
        <taxon>Metazoa</taxon>
        <taxon>Ecdysozoa</taxon>
        <taxon>Arthropoda</taxon>
        <taxon>Chelicerata</taxon>
        <taxon>Arachnida</taxon>
        <taxon>Araneae</taxon>
        <taxon>Araneomorphae</taxon>
        <taxon>Entelegynae</taxon>
        <taxon>Araneoidea</taxon>
        <taxon>Araneidae</taxon>
        <taxon>Caerostris</taxon>
    </lineage>
</organism>
<comment type="caution">
    <text evidence="1">The sequence shown here is derived from an EMBL/GenBank/DDBJ whole genome shotgun (WGS) entry which is preliminary data.</text>
</comment>
<proteinExistence type="predicted"/>
<protein>
    <submittedName>
        <fullName evidence="1">Uncharacterized protein</fullName>
    </submittedName>
</protein>